<dbReference type="Proteomes" id="UP000054703">
    <property type="component" value="Unassembled WGS sequence"/>
</dbReference>
<comment type="caution">
    <text evidence="3">The sequence shown here is derived from an EMBL/GenBank/DDBJ whole genome shotgun (WGS) entry which is preliminary data.</text>
</comment>
<evidence type="ECO:0000313" key="4">
    <source>
        <dbReference type="Proteomes" id="UP000054703"/>
    </source>
</evidence>
<dbReference type="AlphaFoldDB" id="A0A0W0YK11"/>
<evidence type="ECO:0000256" key="1">
    <source>
        <dbReference type="SAM" id="Phobius"/>
    </source>
</evidence>
<sequence length="383" mass="44052">MNKTDKRIHGLDVLRSAAIMLVFMYHYVVFVSRQPTFGFIDEIGWVGVDLFFVLSGYLIGNQIFSPIANQREFSFKIFYSRRLLRTLPTYLFVLSIYFLIPSFRENAILPPLWKFLTFTQNFGLQTGTAFSHAWSLCVEEQFYLILPAMALIILYKKSIHHGWMILFGLLLMGIILRSSLWIYYSQHAKNHFHALYYTKIYYSSFCRLDELVFGVAIALIRNFHQNVWEKITKKGNLILLFGIISSGVSFYLFIQDHYSLFVTAFGYPLLGISFAFLTLAALSQDSYLYKIRIPGTSTLAVWSYAIYLIHKPVSVLIYRAFSKFGIDPSGLIMILTITFASIVAGWLLYTCIEIPFLKLREKIGKKNPNMGGVDATSIVRTSN</sequence>
<dbReference type="RefSeq" id="WP_065236306.1">
    <property type="nucleotide sequence ID" value="NZ_CAAAIH010000032.1"/>
</dbReference>
<feature type="transmembrane region" description="Helical" evidence="1">
    <location>
        <begin position="235"/>
        <end position="254"/>
    </location>
</feature>
<keyword evidence="1" id="KW-0812">Transmembrane</keyword>
<dbReference type="GO" id="GO:0016020">
    <property type="term" value="C:membrane"/>
    <property type="evidence" value="ECO:0007669"/>
    <property type="project" value="TreeGrafter"/>
</dbReference>
<proteinExistence type="predicted"/>
<dbReference type="PATRIC" id="fig|45074.5.peg.2778"/>
<dbReference type="Pfam" id="PF01757">
    <property type="entry name" value="Acyl_transf_3"/>
    <property type="match status" value="1"/>
</dbReference>
<feature type="transmembrane region" description="Helical" evidence="1">
    <location>
        <begin position="12"/>
        <end position="31"/>
    </location>
</feature>
<protein>
    <submittedName>
        <fullName evidence="3">O-antigen acetylase</fullName>
    </submittedName>
</protein>
<dbReference type="GO" id="GO:0016747">
    <property type="term" value="F:acyltransferase activity, transferring groups other than amino-acyl groups"/>
    <property type="evidence" value="ECO:0007669"/>
    <property type="project" value="InterPro"/>
</dbReference>
<dbReference type="EMBL" id="LNYU01000078">
    <property type="protein sequence ID" value="KTD56958.1"/>
    <property type="molecule type" value="Genomic_DNA"/>
</dbReference>
<keyword evidence="1" id="KW-1133">Transmembrane helix</keyword>
<feature type="transmembrane region" description="Helical" evidence="1">
    <location>
        <begin position="84"/>
        <end position="103"/>
    </location>
</feature>
<dbReference type="InterPro" id="IPR050879">
    <property type="entry name" value="Acyltransferase_3"/>
</dbReference>
<gene>
    <name evidence="3" type="ORF">Lsan_2580</name>
</gene>
<feature type="transmembrane region" description="Helical" evidence="1">
    <location>
        <begin position="330"/>
        <end position="352"/>
    </location>
</feature>
<dbReference type="PANTHER" id="PTHR23028">
    <property type="entry name" value="ACETYLTRANSFERASE"/>
    <property type="match status" value="1"/>
</dbReference>
<reference evidence="3 4" key="1">
    <citation type="submission" date="2015-11" db="EMBL/GenBank/DDBJ databases">
        <title>Genomic analysis of 38 Legionella species identifies large and diverse effector repertoires.</title>
        <authorList>
            <person name="Burstein D."/>
            <person name="Amaro F."/>
            <person name="Zusman T."/>
            <person name="Lifshitz Z."/>
            <person name="Cohen O."/>
            <person name="Gilbert J.A."/>
            <person name="Pupko T."/>
            <person name="Shuman H.A."/>
            <person name="Segal G."/>
        </authorList>
    </citation>
    <scope>NUCLEOTIDE SEQUENCE [LARGE SCALE GENOMIC DNA]</scope>
    <source>
        <strain evidence="3 4">SC-63-C7</strain>
    </source>
</reference>
<feature type="transmembrane region" description="Helical" evidence="1">
    <location>
        <begin position="162"/>
        <end position="184"/>
    </location>
</feature>
<dbReference type="PANTHER" id="PTHR23028:SF53">
    <property type="entry name" value="ACYL_TRANSF_3 DOMAIN-CONTAINING PROTEIN"/>
    <property type="match status" value="1"/>
</dbReference>
<feature type="transmembrane region" description="Helical" evidence="1">
    <location>
        <begin position="293"/>
        <end position="310"/>
    </location>
</feature>
<name>A0A0W0YK11_9GAMM</name>
<organism evidence="3 4">
    <name type="scientific">Legionella santicrucis</name>
    <dbReference type="NCBI Taxonomy" id="45074"/>
    <lineage>
        <taxon>Bacteria</taxon>
        <taxon>Pseudomonadati</taxon>
        <taxon>Pseudomonadota</taxon>
        <taxon>Gammaproteobacteria</taxon>
        <taxon>Legionellales</taxon>
        <taxon>Legionellaceae</taxon>
        <taxon>Legionella</taxon>
    </lineage>
</organism>
<feature type="transmembrane region" description="Helical" evidence="1">
    <location>
        <begin position="260"/>
        <end position="281"/>
    </location>
</feature>
<dbReference type="GO" id="GO:0009103">
    <property type="term" value="P:lipopolysaccharide biosynthetic process"/>
    <property type="evidence" value="ECO:0007669"/>
    <property type="project" value="TreeGrafter"/>
</dbReference>
<accession>A0A0W0YK11</accession>
<feature type="domain" description="Acyltransferase 3" evidence="2">
    <location>
        <begin position="8"/>
        <end position="349"/>
    </location>
</feature>
<evidence type="ECO:0000259" key="2">
    <source>
        <dbReference type="Pfam" id="PF01757"/>
    </source>
</evidence>
<evidence type="ECO:0000313" key="3">
    <source>
        <dbReference type="EMBL" id="KTD56958.1"/>
    </source>
</evidence>
<dbReference type="InterPro" id="IPR002656">
    <property type="entry name" value="Acyl_transf_3_dom"/>
</dbReference>
<keyword evidence="1" id="KW-0472">Membrane</keyword>
<feature type="transmembrane region" description="Helical" evidence="1">
    <location>
        <begin position="43"/>
        <end position="64"/>
    </location>
</feature>
<keyword evidence="4" id="KW-1185">Reference proteome</keyword>